<name>A0A835ZXG8_SHEEP</name>
<dbReference type="AlphaFoldDB" id="A0A835ZXG8"/>
<proteinExistence type="predicted"/>
<dbReference type="Proteomes" id="UP000664991">
    <property type="component" value="Unassembled WGS sequence"/>
</dbReference>
<comment type="caution">
    <text evidence="2">The sequence shown here is derived from an EMBL/GenBank/DDBJ whole genome shotgun (WGS) entry which is preliminary data.</text>
</comment>
<accession>A0A835ZXG8</accession>
<dbReference type="EMBL" id="JAEMGP010000019">
    <property type="protein sequence ID" value="KAG5197824.1"/>
    <property type="molecule type" value="Genomic_DNA"/>
</dbReference>
<evidence type="ECO:0000313" key="3">
    <source>
        <dbReference type="Proteomes" id="UP000664991"/>
    </source>
</evidence>
<sequence>MALAAASWDVSQRLGRRRDDWTAASRERRTTKIYSSSFLEEFQGCVSNIYDPPTLTNGLWGDLLKEDLV</sequence>
<gene>
    <name evidence="2" type="ORF">JEQ12_008553</name>
</gene>
<evidence type="ECO:0000313" key="2">
    <source>
        <dbReference type="EMBL" id="KAG5197824.1"/>
    </source>
</evidence>
<organism evidence="2 3">
    <name type="scientific">Ovis aries</name>
    <name type="common">Sheep</name>
    <dbReference type="NCBI Taxonomy" id="9940"/>
    <lineage>
        <taxon>Eukaryota</taxon>
        <taxon>Metazoa</taxon>
        <taxon>Chordata</taxon>
        <taxon>Craniata</taxon>
        <taxon>Vertebrata</taxon>
        <taxon>Euteleostomi</taxon>
        <taxon>Mammalia</taxon>
        <taxon>Eutheria</taxon>
        <taxon>Laurasiatheria</taxon>
        <taxon>Artiodactyla</taxon>
        <taxon>Ruminantia</taxon>
        <taxon>Pecora</taxon>
        <taxon>Bovidae</taxon>
        <taxon>Caprinae</taxon>
        <taxon>Ovis</taxon>
    </lineage>
</organism>
<reference evidence="2 3" key="1">
    <citation type="submission" date="2020-12" db="EMBL/GenBank/DDBJ databases">
        <title>De novo assembly of Tibetan sheep genome.</title>
        <authorList>
            <person name="Li X."/>
        </authorList>
    </citation>
    <scope>NUCLEOTIDE SEQUENCE [LARGE SCALE GENOMIC DNA]</scope>
    <source>
        <tissue evidence="2">Heart</tissue>
    </source>
</reference>
<evidence type="ECO:0000256" key="1">
    <source>
        <dbReference type="SAM" id="MobiDB-lite"/>
    </source>
</evidence>
<feature type="region of interest" description="Disordered" evidence="1">
    <location>
        <begin position="1"/>
        <end position="24"/>
    </location>
</feature>
<protein>
    <submittedName>
        <fullName evidence="2">Uncharacterized protein</fullName>
    </submittedName>
</protein>